<gene>
    <name evidence="1" type="ORF">FJSC11DRAFT_3949</name>
</gene>
<evidence type="ECO:0000313" key="1">
    <source>
        <dbReference type="EMBL" id="EHC09777.1"/>
    </source>
</evidence>
<dbReference type="AlphaFoldDB" id="G6FYK0"/>
<dbReference type="EMBL" id="AGIZ01000013">
    <property type="protein sequence ID" value="EHC09777.1"/>
    <property type="molecule type" value="Genomic_DNA"/>
</dbReference>
<evidence type="ECO:0000313" key="2">
    <source>
        <dbReference type="Proteomes" id="UP000004344"/>
    </source>
</evidence>
<comment type="caution">
    <text evidence="1">The sequence shown here is derived from an EMBL/GenBank/DDBJ whole genome shotgun (WGS) entry which is preliminary data.</text>
</comment>
<protein>
    <submittedName>
        <fullName evidence="1">Secretion protein HlyD family protein</fullName>
    </submittedName>
</protein>
<accession>G6FYK0</accession>
<keyword evidence="2" id="KW-1185">Reference proteome</keyword>
<reference evidence="1 2" key="1">
    <citation type="submission" date="2011-09" db="EMBL/GenBank/DDBJ databases">
        <title>The draft genome of Fischerella sp. JSC-11.</title>
        <authorList>
            <consortium name="US DOE Joint Genome Institute (JGI-PGF)"/>
            <person name="Lucas S."/>
            <person name="Han J."/>
            <person name="Lapidus A."/>
            <person name="Cheng J.-F."/>
            <person name="Goodwin L."/>
            <person name="Pitluck S."/>
            <person name="Peters L."/>
            <person name="Land M.L."/>
            <person name="Hauser L."/>
            <person name="Sarkisova S."/>
            <person name="Bryant D.A."/>
            <person name="Brown I."/>
            <person name="Woyke T.J."/>
        </authorList>
    </citation>
    <scope>NUCLEOTIDE SEQUENCE [LARGE SCALE GENOMIC DNA]</scope>
    <source>
        <strain evidence="1 2">JSC-11</strain>
    </source>
</reference>
<dbReference type="Proteomes" id="UP000004344">
    <property type="component" value="Unassembled WGS sequence"/>
</dbReference>
<proteinExistence type="predicted"/>
<organism evidence="1 2">
    <name type="scientific">Fischerella thermalis JSC-11</name>
    <dbReference type="NCBI Taxonomy" id="741277"/>
    <lineage>
        <taxon>Bacteria</taxon>
        <taxon>Bacillati</taxon>
        <taxon>Cyanobacteriota</taxon>
        <taxon>Cyanophyceae</taxon>
        <taxon>Nostocales</taxon>
        <taxon>Hapalosiphonaceae</taxon>
        <taxon>Fischerella</taxon>
    </lineage>
</organism>
<dbReference type="PATRIC" id="fig|741277.3.peg.3424"/>
<name>G6FYK0_9CYAN</name>
<sequence length="56" mass="6501">MPLDQTHPYYRFPAKIRLEKQSLDIKGKSISLQSGMSITANIKVCEERRIMSLFTE</sequence>